<accession>A0A2P4ZJH6</accession>
<reference evidence="1 2" key="1">
    <citation type="journal article" date="2016" name="Genome Announc.">
        <title>Draft Whole-Genome Sequence of Trichoderma gamsii T6085, a Promising Biocontrol Agent of Fusarium Head Blight on Wheat.</title>
        <authorList>
            <person name="Baroncelli R."/>
            <person name="Zapparata A."/>
            <person name="Piaggeschi G."/>
            <person name="Sarrocco S."/>
            <person name="Vannacci G."/>
        </authorList>
    </citation>
    <scope>NUCLEOTIDE SEQUENCE [LARGE SCALE GENOMIC DNA]</scope>
    <source>
        <strain evidence="1 2">T6085</strain>
    </source>
</reference>
<dbReference type="EMBL" id="JPDN02000023">
    <property type="protein sequence ID" value="PON24422.1"/>
    <property type="molecule type" value="Genomic_DNA"/>
</dbReference>
<evidence type="ECO:0000313" key="2">
    <source>
        <dbReference type="Proteomes" id="UP000054821"/>
    </source>
</evidence>
<evidence type="ECO:0000313" key="1">
    <source>
        <dbReference type="EMBL" id="PON24422.1"/>
    </source>
</evidence>
<protein>
    <submittedName>
        <fullName evidence="1">Uncharacterized protein</fullName>
    </submittedName>
</protein>
<dbReference type="Proteomes" id="UP000054821">
    <property type="component" value="Unassembled WGS sequence"/>
</dbReference>
<dbReference type="RefSeq" id="XP_024405326.1">
    <property type="nucleotide sequence ID" value="XM_024549940.1"/>
</dbReference>
<dbReference type="AlphaFoldDB" id="A0A2P4ZJH6"/>
<gene>
    <name evidence="1" type="ORF">TGAM01_v206754</name>
</gene>
<proteinExistence type="predicted"/>
<sequence>MKPNWYLDKDHIIERYASAAKRRRGGNRGEIMKWKSQLEKSPSLSRRYASLKTLK</sequence>
<name>A0A2P4ZJH6_9HYPO</name>
<organism evidence="1 2">
    <name type="scientific">Trichoderma gamsii</name>
    <dbReference type="NCBI Taxonomy" id="398673"/>
    <lineage>
        <taxon>Eukaryota</taxon>
        <taxon>Fungi</taxon>
        <taxon>Dikarya</taxon>
        <taxon>Ascomycota</taxon>
        <taxon>Pezizomycotina</taxon>
        <taxon>Sordariomycetes</taxon>
        <taxon>Hypocreomycetidae</taxon>
        <taxon>Hypocreales</taxon>
        <taxon>Hypocreaceae</taxon>
        <taxon>Trichoderma</taxon>
    </lineage>
</organism>
<dbReference type="GeneID" id="36347661"/>
<comment type="caution">
    <text evidence="1">The sequence shown here is derived from an EMBL/GenBank/DDBJ whole genome shotgun (WGS) entry which is preliminary data.</text>
</comment>
<keyword evidence="2" id="KW-1185">Reference proteome</keyword>